<feature type="region of interest" description="Disordered" evidence="13">
    <location>
        <begin position="395"/>
        <end position="529"/>
    </location>
</feature>
<feature type="chain" id="PRO_5015120372" description="DNA-(apurinic or apyrimidinic site) endonuclease 2" evidence="14">
    <location>
        <begin position="19"/>
        <end position="661"/>
    </location>
</feature>
<keyword evidence="5" id="KW-0378">Hydrolase</keyword>
<dbReference type="Gene3D" id="3.60.10.10">
    <property type="entry name" value="Endonuclease/exonuclease/phosphatase"/>
    <property type="match status" value="1"/>
</dbReference>
<evidence type="ECO:0000256" key="10">
    <source>
        <dbReference type="PIRSR" id="PIRSR604808-2"/>
    </source>
</evidence>
<feature type="active site" description="Proton acceptor" evidence="9">
    <location>
        <position position="332"/>
    </location>
</feature>
<evidence type="ECO:0000256" key="6">
    <source>
        <dbReference type="ARBA" id="ARBA00022833"/>
    </source>
</evidence>
<dbReference type="PANTHER" id="PTHR22748:SF4">
    <property type="entry name" value="DNA-(APURINIC OR APYRIMIDINIC SITE) ENDONUCLEASE 2"/>
    <property type="match status" value="1"/>
</dbReference>
<feature type="site" description="Interaction with DNA substrate" evidence="11">
    <location>
        <position position="332"/>
    </location>
</feature>
<dbReference type="PROSITE" id="PS51435">
    <property type="entry name" value="AP_NUCLEASE_F1_4"/>
    <property type="match status" value="1"/>
</dbReference>
<dbReference type="GO" id="GO:0008270">
    <property type="term" value="F:zinc ion binding"/>
    <property type="evidence" value="ECO:0007669"/>
    <property type="project" value="UniProtKB-KW"/>
</dbReference>
<keyword evidence="6" id="KW-0862">Zinc</keyword>
<keyword evidence="10" id="KW-0464">Manganese</keyword>
<protein>
    <recommendedName>
        <fullName evidence="2">DNA-(apurinic or apyrimidinic site) endonuclease 2</fullName>
    </recommendedName>
</protein>
<comment type="cofactor">
    <cofactor evidence="10">
        <name>Mg(2+)</name>
        <dbReference type="ChEBI" id="CHEBI:18420"/>
    </cofactor>
    <cofactor evidence="10">
        <name>Mn(2+)</name>
        <dbReference type="ChEBI" id="CHEBI:29035"/>
    </cofactor>
    <text evidence="10">Probably binds two magnesium or manganese ions per subunit.</text>
</comment>
<evidence type="ECO:0000259" key="15">
    <source>
        <dbReference type="PROSITE" id="PS51999"/>
    </source>
</evidence>
<organism evidence="16">
    <name type="scientific">Ophiognomonia clavigignenti-juglandacearum</name>
    <dbReference type="NCBI Taxonomy" id="218668"/>
    <lineage>
        <taxon>Eukaryota</taxon>
        <taxon>Fungi</taxon>
        <taxon>Dikarya</taxon>
        <taxon>Ascomycota</taxon>
        <taxon>Pezizomycotina</taxon>
        <taxon>Sordariomycetes</taxon>
        <taxon>Sordariomycetidae</taxon>
        <taxon>Diaporthales</taxon>
        <taxon>Gnomoniaceae</taxon>
        <taxon>Ophiognomonia</taxon>
    </lineage>
</organism>
<dbReference type="InterPro" id="IPR036691">
    <property type="entry name" value="Endo/exonu/phosph_ase_sf"/>
</dbReference>
<accession>A0A2P1NR37</accession>
<dbReference type="CDD" id="cd09088">
    <property type="entry name" value="Ape2-like_AP-endo"/>
    <property type="match status" value="1"/>
</dbReference>
<evidence type="ECO:0000256" key="5">
    <source>
        <dbReference type="ARBA" id="ARBA00022801"/>
    </source>
</evidence>
<dbReference type="GO" id="GO:0008081">
    <property type="term" value="F:phosphoric diester hydrolase activity"/>
    <property type="evidence" value="ECO:0007669"/>
    <property type="project" value="TreeGrafter"/>
</dbReference>
<evidence type="ECO:0000256" key="13">
    <source>
        <dbReference type="SAM" id="MobiDB-lite"/>
    </source>
</evidence>
<reference evidence="16" key="1">
    <citation type="submission" date="2017-02" db="EMBL/GenBank/DDBJ databases">
        <title>Fungal Comparative Genomics of Juglanconis species and Ophiognomonia clavigignenti-juglandacearum.</title>
        <authorList>
            <person name="Demers J.E."/>
            <person name="Castlebury L.A."/>
        </authorList>
    </citation>
    <scope>NUCLEOTIDE SEQUENCE</scope>
    <source>
        <strain evidence="16">ATCC 36624</strain>
    </source>
</reference>
<feature type="compositionally biased region" description="Polar residues" evidence="13">
    <location>
        <begin position="408"/>
        <end position="433"/>
    </location>
</feature>
<sequence length="661" mass="73477">MALRVTTWNGLFAPEFLALIVPITDLFQVNGIRNPFGYAPWNQKRTYEAMFEILEADIVIMQEAKIQRKDLTDDMVLVTGWDVFFSLPRDKKGYSGVAIYTRNSKCCPIRAEEGITGVLCPPKSTTRFRDLPKSQQIGGYPRDNQITGPIDELMLDSEGRTVILEFPAFVLIGVYVPATRDDSRTEFRMGFLDALDARIRNLVAVGKQVILAGDLNIIRSELDTAGLAEHLRKEDMTLDEFMSTPTRRLFNHLVFEGQVIGNKDQGREEPIMWDTTRCFHPDRRGMYTCWETKKNARPGNFGSRIDYILCTTGIKDWFEDGNIQEGLTGSDHCPVYATFSDKVKYEGQDRHITDLMNPDGMFKDGKRLRPWDIKDLLPQSAKLLNEFDRRRSIKDMFTKRPAAPKIAKSTTDSAKAESSNSADRMSLTKISINTSSTDPSATAASSTTNTASLKTSTTAASPMPTSKRAAPISSSQPSKKAKMGAAKDKLGSNQSSLKGFFKPKTTAADKKKDQREGDQVRTTASDASPTVMKIPVARPSSVSPAKYAPASSQHYSVAGSDRLELAEDGIIDEDIVGADGDSVFDPIESKESWSKLLGKKRAAPLCEHEEPCISFQTKKPGVNKGRSFYMCPRPLGPSGQKEKGTQWRCGTFMWQSDWKGP</sequence>
<dbReference type="GO" id="GO:0006284">
    <property type="term" value="P:base-excision repair"/>
    <property type="evidence" value="ECO:0007669"/>
    <property type="project" value="TreeGrafter"/>
</dbReference>
<dbReference type="GO" id="GO:0016829">
    <property type="term" value="F:lyase activity"/>
    <property type="evidence" value="ECO:0007669"/>
    <property type="project" value="UniProtKB-KW"/>
</dbReference>
<evidence type="ECO:0000256" key="2">
    <source>
        <dbReference type="ARBA" id="ARBA00013541"/>
    </source>
</evidence>
<feature type="active site" description="Proton donor/acceptor" evidence="9">
    <location>
        <position position="214"/>
    </location>
</feature>
<dbReference type="GO" id="GO:0003677">
    <property type="term" value="F:DNA binding"/>
    <property type="evidence" value="ECO:0007669"/>
    <property type="project" value="InterPro"/>
</dbReference>
<proteinExistence type="inferred from homology"/>
<feature type="active site" evidence="9">
    <location>
        <position position="175"/>
    </location>
</feature>
<evidence type="ECO:0000256" key="8">
    <source>
        <dbReference type="ARBA" id="ARBA00023242"/>
    </source>
</evidence>
<feature type="binding site" evidence="10">
    <location>
        <position position="216"/>
    </location>
    <ligand>
        <name>Mg(2+)</name>
        <dbReference type="ChEBI" id="CHEBI:18420"/>
        <label>1</label>
    </ligand>
</feature>
<evidence type="ECO:0000256" key="7">
    <source>
        <dbReference type="ARBA" id="ARBA00022842"/>
    </source>
</evidence>
<dbReference type="EMBL" id="KY617082">
    <property type="protein sequence ID" value="AVP71796.1"/>
    <property type="molecule type" value="Genomic_DNA"/>
</dbReference>
<dbReference type="Pfam" id="PF03372">
    <property type="entry name" value="Exo_endo_phos"/>
    <property type="match status" value="1"/>
</dbReference>
<feature type="compositionally biased region" description="Basic and acidic residues" evidence="13">
    <location>
        <begin position="507"/>
        <end position="519"/>
    </location>
</feature>
<dbReference type="GO" id="GO:0003906">
    <property type="term" value="F:DNA-(apurinic or apyrimidinic site) endonuclease activity"/>
    <property type="evidence" value="ECO:0007669"/>
    <property type="project" value="TreeGrafter"/>
</dbReference>
<feature type="binding site" evidence="10">
    <location>
        <position position="214"/>
    </location>
    <ligand>
        <name>Mg(2+)</name>
        <dbReference type="ChEBI" id="CHEBI:18420"/>
        <label>1</label>
    </ligand>
</feature>
<dbReference type="InterPro" id="IPR004808">
    <property type="entry name" value="AP_endonuc_1"/>
</dbReference>
<feature type="site" description="Transition state stabilizer" evidence="11">
    <location>
        <position position="216"/>
    </location>
</feature>
<dbReference type="SUPFAM" id="SSF56219">
    <property type="entry name" value="DNase I-like"/>
    <property type="match status" value="1"/>
</dbReference>
<keyword evidence="8" id="KW-0539">Nucleus</keyword>
<dbReference type="InterPro" id="IPR005135">
    <property type="entry name" value="Endo/exonuclease/phosphatase"/>
</dbReference>
<feature type="binding site" evidence="10">
    <location>
        <position position="332"/>
    </location>
    <ligand>
        <name>Mg(2+)</name>
        <dbReference type="ChEBI" id="CHEBI:18420"/>
        <label>1</label>
    </ligand>
</feature>
<comment type="similarity">
    <text evidence="1">Belongs to the DNA repair enzymes AP/ExoA family.</text>
</comment>
<dbReference type="InterPro" id="IPR010666">
    <property type="entry name" value="Znf_GRF"/>
</dbReference>
<name>A0A2P1NR37_9PEZI</name>
<feature type="domain" description="GRF-type" evidence="15">
    <location>
        <begin position="606"/>
        <end position="658"/>
    </location>
</feature>
<keyword evidence="7 10" id="KW-0460">Magnesium</keyword>
<evidence type="ECO:0000313" key="16">
    <source>
        <dbReference type="EMBL" id="AVP71796.1"/>
    </source>
</evidence>
<evidence type="ECO:0000256" key="4">
    <source>
        <dbReference type="ARBA" id="ARBA00022771"/>
    </source>
</evidence>
<feature type="binding site" evidence="10">
    <location>
        <position position="63"/>
    </location>
    <ligand>
        <name>Mg(2+)</name>
        <dbReference type="ChEBI" id="CHEBI:18420"/>
        <label>1</label>
    </ligand>
</feature>
<feature type="site" description="Important for catalytic activity" evidence="11">
    <location>
        <position position="306"/>
    </location>
</feature>
<evidence type="ECO:0000256" key="14">
    <source>
        <dbReference type="SAM" id="SignalP"/>
    </source>
</evidence>
<evidence type="ECO:0000256" key="3">
    <source>
        <dbReference type="ARBA" id="ARBA00022723"/>
    </source>
</evidence>
<dbReference type="GO" id="GO:0008311">
    <property type="term" value="F:double-stranded DNA 3'-5' DNA exonuclease activity"/>
    <property type="evidence" value="ECO:0007669"/>
    <property type="project" value="TreeGrafter"/>
</dbReference>
<feature type="binding site" evidence="10">
    <location>
        <position position="331"/>
    </location>
    <ligand>
        <name>Mg(2+)</name>
        <dbReference type="ChEBI" id="CHEBI:18420"/>
        <label>1</label>
    </ligand>
</feature>
<dbReference type="PROSITE" id="PS51999">
    <property type="entry name" value="ZF_GRF"/>
    <property type="match status" value="1"/>
</dbReference>
<keyword evidence="14" id="KW-0732">Signal</keyword>
<keyword evidence="4 12" id="KW-0863">Zinc-finger</keyword>
<feature type="signal peptide" evidence="14">
    <location>
        <begin position="1"/>
        <end position="18"/>
    </location>
</feature>
<evidence type="ECO:0000256" key="12">
    <source>
        <dbReference type="PROSITE-ProRule" id="PRU01343"/>
    </source>
</evidence>
<dbReference type="FunFam" id="3.60.10.10:FF:000079">
    <property type="entry name" value="DNA-(apurinic or apyrimidinic site) lyase"/>
    <property type="match status" value="1"/>
</dbReference>
<dbReference type="PROSITE" id="PS00726">
    <property type="entry name" value="AP_NUCLEASE_F1_1"/>
    <property type="match status" value="1"/>
</dbReference>
<keyword evidence="16" id="KW-0456">Lyase</keyword>
<dbReference type="AlphaFoldDB" id="A0A2P1NR37"/>
<evidence type="ECO:0000256" key="9">
    <source>
        <dbReference type="PIRSR" id="PIRSR604808-1"/>
    </source>
</evidence>
<feature type="compositionally biased region" description="Low complexity" evidence="13">
    <location>
        <begin position="434"/>
        <end position="466"/>
    </location>
</feature>
<keyword evidence="3 10" id="KW-0479">Metal-binding</keyword>
<dbReference type="InterPro" id="IPR020847">
    <property type="entry name" value="AP_endonuclease_F1_BS"/>
</dbReference>
<dbReference type="PANTHER" id="PTHR22748">
    <property type="entry name" value="AP ENDONUCLEASE"/>
    <property type="match status" value="1"/>
</dbReference>
<dbReference type="GO" id="GO:0005634">
    <property type="term" value="C:nucleus"/>
    <property type="evidence" value="ECO:0007669"/>
    <property type="project" value="TreeGrafter"/>
</dbReference>
<evidence type="ECO:0000256" key="1">
    <source>
        <dbReference type="ARBA" id="ARBA00007092"/>
    </source>
</evidence>
<evidence type="ECO:0000256" key="11">
    <source>
        <dbReference type="PIRSR" id="PIRSR604808-3"/>
    </source>
</evidence>